<feature type="domain" description="PIN" evidence="1">
    <location>
        <begin position="5"/>
        <end position="124"/>
    </location>
</feature>
<dbReference type="AlphaFoldDB" id="A0A2K8UAW7"/>
<dbReference type="CDD" id="cd09872">
    <property type="entry name" value="PIN_Sll0205-like"/>
    <property type="match status" value="1"/>
</dbReference>
<dbReference type="InterPro" id="IPR029060">
    <property type="entry name" value="PIN-like_dom_sf"/>
</dbReference>
<evidence type="ECO:0000313" key="2">
    <source>
        <dbReference type="EMBL" id="AUB82716.1"/>
    </source>
</evidence>
<gene>
    <name evidence="2" type="ORF">THSYN_18410</name>
</gene>
<dbReference type="InterPro" id="IPR052919">
    <property type="entry name" value="TA_system_RNase"/>
</dbReference>
<dbReference type="Gene3D" id="3.40.50.1010">
    <property type="entry name" value="5'-nuclease"/>
    <property type="match status" value="1"/>
</dbReference>
<dbReference type="PANTHER" id="PTHR36173:SF1">
    <property type="entry name" value="RIBONUCLEASE VAPC22"/>
    <property type="match status" value="1"/>
</dbReference>
<dbReference type="RefSeq" id="WP_100920430.1">
    <property type="nucleotide sequence ID" value="NZ_CP020370.1"/>
</dbReference>
<name>A0A2K8UAW7_9GAMM</name>
<reference evidence="2 3" key="1">
    <citation type="submission" date="2017-03" db="EMBL/GenBank/DDBJ databases">
        <title>Complete genome sequence of Candidatus 'Thiodictyon syntrophicum' sp. nov. strain Cad16T, a photolithoautotroph purple sulfur bacterium isolated from an alpine meromictic lake.</title>
        <authorList>
            <person name="Luedin S.M."/>
            <person name="Pothier J.F."/>
            <person name="Danza F."/>
            <person name="Storelli N."/>
            <person name="Wittwer M."/>
            <person name="Tonolla M."/>
        </authorList>
    </citation>
    <scope>NUCLEOTIDE SEQUENCE [LARGE SCALE GENOMIC DNA]</scope>
    <source>
        <strain evidence="2 3">Cad16T</strain>
    </source>
</reference>
<dbReference type="Proteomes" id="UP000232638">
    <property type="component" value="Chromosome"/>
</dbReference>
<dbReference type="KEGG" id="tsy:THSYN_18410"/>
<dbReference type="Pfam" id="PF01850">
    <property type="entry name" value="PIN"/>
    <property type="match status" value="1"/>
</dbReference>
<dbReference type="SUPFAM" id="SSF88723">
    <property type="entry name" value="PIN domain-like"/>
    <property type="match status" value="1"/>
</dbReference>
<dbReference type="InterPro" id="IPR002716">
    <property type="entry name" value="PIN_dom"/>
</dbReference>
<protein>
    <submittedName>
        <fullName evidence="2">Twitching motility protein PilT</fullName>
    </submittedName>
</protein>
<dbReference type="InterPro" id="IPR041705">
    <property type="entry name" value="PIN_Sll0205"/>
</dbReference>
<dbReference type="EMBL" id="CP020370">
    <property type="protein sequence ID" value="AUB82716.1"/>
    <property type="molecule type" value="Genomic_DNA"/>
</dbReference>
<organism evidence="2 3">
    <name type="scientific">Candidatus Thiodictyon syntrophicum</name>
    <dbReference type="NCBI Taxonomy" id="1166950"/>
    <lineage>
        <taxon>Bacteria</taxon>
        <taxon>Pseudomonadati</taxon>
        <taxon>Pseudomonadota</taxon>
        <taxon>Gammaproteobacteria</taxon>
        <taxon>Chromatiales</taxon>
        <taxon>Chromatiaceae</taxon>
        <taxon>Thiodictyon</taxon>
    </lineage>
</organism>
<evidence type="ECO:0000313" key="3">
    <source>
        <dbReference type="Proteomes" id="UP000232638"/>
    </source>
</evidence>
<keyword evidence="3" id="KW-1185">Reference proteome</keyword>
<dbReference type="OrthoDB" id="9798990at2"/>
<sequence>MPEIIILDTHVWLWYVNGNTDQYPKSWVGRIATARRVAVSPVSCFEIALAERRGRISLKCPVDEWFSDALEPAGVELFPLTPAIATRAVHLTPAHRDPFDRMIIATALEHGAMLASIDGLFVHYPELTGRLLK</sequence>
<accession>A0A2K8UAW7</accession>
<dbReference type="PANTHER" id="PTHR36173">
    <property type="entry name" value="RIBONUCLEASE VAPC16-RELATED"/>
    <property type="match status" value="1"/>
</dbReference>
<evidence type="ECO:0000259" key="1">
    <source>
        <dbReference type="Pfam" id="PF01850"/>
    </source>
</evidence>
<proteinExistence type="predicted"/>